<evidence type="ECO:0000256" key="1">
    <source>
        <dbReference type="SAM" id="MobiDB-lite"/>
    </source>
</evidence>
<gene>
    <name evidence="2" type="ORF">POCULU_LOCUS4259</name>
</gene>
<protein>
    <submittedName>
        <fullName evidence="2">6890_t:CDS:1</fullName>
    </submittedName>
</protein>
<sequence>MQKHQSASISDTSNHAETCNENEKPGKASVTPRNRHTINDPNLTPYNPPRPVAPFAPRSRFVEDDFPTSDEEIEALLESGELQAYLYYQDGSPTPYHPLNIIQAKKAKSKKRDRRPPNGDREHGASKNKSTFNFVFDPGCLNDTTGLWSVGEKNGIKNGLEKSEKGHVGEIDTKKNECKSTN</sequence>
<dbReference type="EMBL" id="CAJVPJ010000538">
    <property type="protein sequence ID" value="CAG8535279.1"/>
    <property type="molecule type" value="Genomic_DNA"/>
</dbReference>
<feature type="compositionally biased region" description="Basic and acidic residues" evidence="1">
    <location>
        <begin position="115"/>
        <end position="125"/>
    </location>
</feature>
<feature type="region of interest" description="Disordered" evidence="1">
    <location>
        <begin position="152"/>
        <end position="182"/>
    </location>
</feature>
<evidence type="ECO:0000313" key="3">
    <source>
        <dbReference type="Proteomes" id="UP000789572"/>
    </source>
</evidence>
<feature type="region of interest" description="Disordered" evidence="1">
    <location>
        <begin position="105"/>
        <end position="131"/>
    </location>
</feature>
<evidence type="ECO:0000313" key="2">
    <source>
        <dbReference type="EMBL" id="CAG8535279.1"/>
    </source>
</evidence>
<dbReference type="OrthoDB" id="10422146at2759"/>
<feature type="compositionally biased region" description="Polar residues" evidence="1">
    <location>
        <begin position="1"/>
        <end position="19"/>
    </location>
</feature>
<feature type="compositionally biased region" description="Basic residues" evidence="1">
    <location>
        <begin position="105"/>
        <end position="114"/>
    </location>
</feature>
<keyword evidence="3" id="KW-1185">Reference proteome</keyword>
<name>A0A9N9FHY0_9GLOM</name>
<organism evidence="2 3">
    <name type="scientific">Paraglomus occultum</name>
    <dbReference type="NCBI Taxonomy" id="144539"/>
    <lineage>
        <taxon>Eukaryota</taxon>
        <taxon>Fungi</taxon>
        <taxon>Fungi incertae sedis</taxon>
        <taxon>Mucoromycota</taxon>
        <taxon>Glomeromycotina</taxon>
        <taxon>Glomeromycetes</taxon>
        <taxon>Paraglomerales</taxon>
        <taxon>Paraglomeraceae</taxon>
        <taxon>Paraglomus</taxon>
    </lineage>
</organism>
<feature type="compositionally biased region" description="Basic and acidic residues" evidence="1">
    <location>
        <begin position="159"/>
        <end position="182"/>
    </location>
</feature>
<feature type="region of interest" description="Disordered" evidence="1">
    <location>
        <begin position="1"/>
        <end position="69"/>
    </location>
</feature>
<dbReference type="Proteomes" id="UP000789572">
    <property type="component" value="Unassembled WGS sequence"/>
</dbReference>
<dbReference type="AlphaFoldDB" id="A0A9N9FHY0"/>
<accession>A0A9N9FHY0</accession>
<reference evidence="2" key="1">
    <citation type="submission" date="2021-06" db="EMBL/GenBank/DDBJ databases">
        <authorList>
            <person name="Kallberg Y."/>
            <person name="Tangrot J."/>
            <person name="Rosling A."/>
        </authorList>
    </citation>
    <scope>NUCLEOTIDE SEQUENCE</scope>
    <source>
        <strain evidence="2">IA702</strain>
    </source>
</reference>
<comment type="caution">
    <text evidence="2">The sequence shown here is derived from an EMBL/GenBank/DDBJ whole genome shotgun (WGS) entry which is preliminary data.</text>
</comment>
<proteinExistence type="predicted"/>